<keyword evidence="3" id="KW-1185">Reference proteome</keyword>
<dbReference type="EMBL" id="EAAA01001950">
    <property type="status" value="NOT_ANNOTATED_CDS"/>
    <property type="molecule type" value="Genomic_DNA"/>
</dbReference>
<dbReference type="InParanoid" id="F6YBE1"/>
<reference evidence="2" key="4">
    <citation type="submission" date="2025-09" db="UniProtKB">
        <authorList>
            <consortium name="Ensembl"/>
        </authorList>
    </citation>
    <scope>IDENTIFICATION</scope>
</reference>
<feature type="region of interest" description="Disordered" evidence="1">
    <location>
        <begin position="69"/>
        <end position="124"/>
    </location>
</feature>
<sequence length="248" mass="28233">MAVSIENHRQLRKRPERTKLNYFRKRAVEGKQDVGNTASSLQESLGCRNISHRQDAAAISRILEQSNSTVTSFSNRRNKDSKIKKNNSSRQKERNGVTTKLKKVDSDASMLPSKAHKTPIDSGAPIECQRKSKRLKKISLKELIQQEKSKCTSAMGQAIPEDTIFKEKNADGDFPSKRQDTVRSEYHFDDNMENRPPVLHQTMCKRDPKIKETTIRKDVSDDVGKAPEDNLVEFERFLQPSCSNRTAS</sequence>
<dbReference type="Ensembl" id="ENSCINT00000025110.2">
    <property type="protein sequence ID" value="ENSCINP00000024864.2"/>
    <property type="gene ID" value="ENSCING00000013571.2"/>
</dbReference>
<dbReference type="HOGENOM" id="CLU_1122231_0_0_1"/>
<evidence type="ECO:0000313" key="2">
    <source>
        <dbReference type="Ensembl" id="ENSCINP00000024864.2"/>
    </source>
</evidence>
<proteinExistence type="predicted"/>
<name>F6YBE1_CIOIN</name>
<evidence type="ECO:0000313" key="3">
    <source>
        <dbReference type="Proteomes" id="UP000008144"/>
    </source>
</evidence>
<reference evidence="3" key="1">
    <citation type="journal article" date="2002" name="Science">
        <title>The draft genome of Ciona intestinalis: insights into chordate and vertebrate origins.</title>
        <authorList>
            <person name="Dehal P."/>
            <person name="Satou Y."/>
            <person name="Campbell R.K."/>
            <person name="Chapman J."/>
            <person name="Degnan B."/>
            <person name="De Tomaso A."/>
            <person name="Davidson B."/>
            <person name="Di Gregorio A."/>
            <person name="Gelpke M."/>
            <person name="Goodstein D.M."/>
            <person name="Harafuji N."/>
            <person name="Hastings K.E."/>
            <person name="Ho I."/>
            <person name="Hotta K."/>
            <person name="Huang W."/>
            <person name="Kawashima T."/>
            <person name="Lemaire P."/>
            <person name="Martinez D."/>
            <person name="Meinertzhagen I.A."/>
            <person name="Necula S."/>
            <person name="Nonaka M."/>
            <person name="Putnam N."/>
            <person name="Rash S."/>
            <person name="Saiga H."/>
            <person name="Satake M."/>
            <person name="Terry A."/>
            <person name="Yamada L."/>
            <person name="Wang H.G."/>
            <person name="Awazu S."/>
            <person name="Azumi K."/>
            <person name="Boore J."/>
            <person name="Branno M."/>
            <person name="Chin-Bow S."/>
            <person name="DeSantis R."/>
            <person name="Doyle S."/>
            <person name="Francino P."/>
            <person name="Keys D.N."/>
            <person name="Haga S."/>
            <person name="Hayashi H."/>
            <person name="Hino K."/>
            <person name="Imai K.S."/>
            <person name="Inaba K."/>
            <person name="Kano S."/>
            <person name="Kobayashi K."/>
            <person name="Kobayashi M."/>
            <person name="Lee B.I."/>
            <person name="Makabe K.W."/>
            <person name="Manohar C."/>
            <person name="Matassi G."/>
            <person name="Medina M."/>
            <person name="Mochizuki Y."/>
            <person name="Mount S."/>
            <person name="Morishita T."/>
            <person name="Miura S."/>
            <person name="Nakayama A."/>
            <person name="Nishizaka S."/>
            <person name="Nomoto H."/>
            <person name="Ohta F."/>
            <person name="Oishi K."/>
            <person name="Rigoutsos I."/>
            <person name="Sano M."/>
            <person name="Sasaki A."/>
            <person name="Sasakura Y."/>
            <person name="Shoguchi E."/>
            <person name="Shin-i T."/>
            <person name="Spagnuolo A."/>
            <person name="Stainier D."/>
            <person name="Suzuki M.M."/>
            <person name="Tassy O."/>
            <person name="Takatori N."/>
            <person name="Tokuoka M."/>
            <person name="Yagi K."/>
            <person name="Yoshizaki F."/>
            <person name="Wada S."/>
            <person name="Zhang C."/>
            <person name="Hyatt P.D."/>
            <person name="Larimer F."/>
            <person name="Detter C."/>
            <person name="Doggett N."/>
            <person name="Glavina T."/>
            <person name="Hawkins T."/>
            <person name="Richardson P."/>
            <person name="Lucas S."/>
            <person name="Kohara Y."/>
            <person name="Levine M."/>
            <person name="Satoh N."/>
            <person name="Rokhsar D.S."/>
        </authorList>
    </citation>
    <scope>NUCLEOTIDE SEQUENCE [LARGE SCALE GENOMIC DNA]</scope>
</reference>
<reference evidence="2" key="2">
    <citation type="journal article" date="2008" name="Genome Biol.">
        <title>Improved genome assembly and evidence-based global gene model set for the chordate Ciona intestinalis: new insight into intron and operon populations.</title>
        <authorList>
            <person name="Satou Y."/>
            <person name="Mineta K."/>
            <person name="Ogasawara M."/>
            <person name="Sasakura Y."/>
            <person name="Shoguchi E."/>
            <person name="Ueno K."/>
            <person name="Yamada L."/>
            <person name="Matsumoto J."/>
            <person name="Wasserscheid J."/>
            <person name="Dewar K."/>
            <person name="Wiley G.B."/>
            <person name="Macmil S.L."/>
            <person name="Roe B.A."/>
            <person name="Zeller R.W."/>
            <person name="Hastings K.E."/>
            <person name="Lemaire P."/>
            <person name="Lindquist E."/>
            <person name="Endo T."/>
            <person name="Hotta K."/>
            <person name="Inaba K."/>
        </authorList>
    </citation>
    <scope>NUCLEOTIDE SEQUENCE [LARGE SCALE GENOMIC DNA]</scope>
    <source>
        <strain evidence="2">wild type</strain>
    </source>
</reference>
<dbReference type="AlphaFoldDB" id="F6YBE1"/>
<protein>
    <submittedName>
        <fullName evidence="2">Uncharacterized protein</fullName>
    </submittedName>
</protein>
<evidence type="ECO:0000256" key="1">
    <source>
        <dbReference type="SAM" id="MobiDB-lite"/>
    </source>
</evidence>
<accession>F6YBE1</accession>
<reference evidence="2" key="3">
    <citation type="submission" date="2025-08" db="UniProtKB">
        <authorList>
            <consortium name="Ensembl"/>
        </authorList>
    </citation>
    <scope>IDENTIFICATION</scope>
</reference>
<organism evidence="2 3">
    <name type="scientific">Ciona intestinalis</name>
    <name type="common">Transparent sea squirt</name>
    <name type="synonym">Ascidia intestinalis</name>
    <dbReference type="NCBI Taxonomy" id="7719"/>
    <lineage>
        <taxon>Eukaryota</taxon>
        <taxon>Metazoa</taxon>
        <taxon>Chordata</taxon>
        <taxon>Tunicata</taxon>
        <taxon>Ascidiacea</taxon>
        <taxon>Phlebobranchia</taxon>
        <taxon>Cionidae</taxon>
        <taxon>Ciona</taxon>
    </lineage>
</organism>
<dbReference type="Proteomes" id="UP000008144">
    <property type="component" value="Chromosome 4"/>
</dbReference>
<dbReference type="EMBL" id="EAAA01001949">
    <property type="status" value="NOT_ANNOTATED_CDS"/>
    <property type="molecule type" value="Genomic_DNA"/>
</dbReference>